<evidence type="ECO:0000313" key="1">
    <source>
        <dbReference type="EMBL" id="ULN43871.1"/>
    </source>
</evidence>
<reference evidence="1" key="1">
    <citation type="submission" date="2022-08" db="EMBL/GenBank/DDBJ databases">
        <title>Whole genome sequencing of non-tuberculosis mycobacteria type-strains.</title>
        <authorList>
            <person name="Igarashi Y."/>
            <person name="Osugi A."/>
            <person name="Mitarai S."/>
        </authorList>
    </citation>
    <scope>NUCLEOTIDE SEQUENCE</scope>
    <source>
        <strain evidence="1">JCM 16369</strain>
    </source>
</reference>
<dbReference type="RefSeq" id="WP_240180013.1">
    <property type="nucleotide sequence ID" value="NZ_CP092362.2"/>
</dbReference>
<evidence type="ECO:0000313" key="2">
    <source>
        <dbReference type="Proteomes" id="UP001055337"/>
    </source>
</evidence>
<keyword evidence="2" id="KW-1185">Reference proteome</keyword>
<protein>
    <submittedName>
        <fullName evidence="1">Nitroreductase</fullName>
    </submittedName>
</protein>
<dbReference type="InterPro" id="IPR012349">
    <property type="entry name" value="Split_barrel_FMN-bd"/>
</dbReference>
<gene>
    <name evidence="1" type="ORF">MI149_12840</name>
</gene>
<dbReference type="Gene3D" id="2.30.110.10">
    <property type="entry name" value="Electron Transport, Fmn-binding Protein, Chain A"/>
    <property type="match status" value="1"/>
</dbReference>
<sequence>MSDTTTMDSVRDAVRTFNKYVLNPAMLHLAGRKHWYASVIRHTGRTSGKSYVTPVVADPVAGGFIVPLPYGVGVDWVRNVLAAGSATITSAGSTYDVVAPEIIDAASAATTLSPRRRRGFQRLGIDKFLHVTVAK</sequence>
<accession>A0ABY3TQX3</accession>
<organism evidence="1 2">
    <name type="scientific">Mycolicibacterium crocinum</name>
    <dbReference type="NCBI Taxonomy" id="388459"/>
    <lineage>
        <taxon>Bacteria</taxon>
        <taxon>Bacillati</taxon>
        <taxon>Actinomycetota</taxon>
        <taxon>Actinomycetes</taxon>
        <taxon>Mycobacteriales</taxon>
        <taxon>Mycobacteriaceae</taxon>
        <taxon>Mycolicibacterium</taxon>
    </lineage>
</organism>
<dbReference type="Proteomes" id="UP001055337">
    <property type="component" value="Chromosome"/>
</dbReference>
<name>A0ABY3TQX3_9MYCO</name>
<dbReference type="EMBL" id="CP092362">
    <property type="protein sequence ID" value="ULN43871.1"/>
    <property type="molecule type" value="Genomic_DNA"/>
</dbReference>
<proteinExistence type="predicted"/>